<comment type="caution">
    <text evidence="1">The sequence shown here is derived from an EMBL/GenBank/DDBJ whole genome shotgun (WGS) entry which is preliminary data.</text>
</comment>
<protein>
    <submittedName>
        <fullName evidence="1">Uncharacterized protein</fullName>
    </submittedName>
</protein>
<organism evidence="1 2">
    <name type="scientific">Diphasiastrum complanatum</name>
    <name type="common">Issler's clubmoss</name>
    <name type="synonym">Lycopodium complanatum</name>
    <dbReference type="NCBI Taxonomy" id="34168"/>
    <lineage>
        <taxon>Eukaryota</taxon>
        <taxon>Viridiplantae</taxon>
        <taxon>Streptophyta</taxon>
        <taxon>Embryophyta</taxon>
        <taxon>Tracheophyta</taxon>
        <taxon>Lycopodiopsida</taxon>
        <taxon>Lycopodiales</taxon>
        <taxon>Lycopodiaceae</taxon>
        <taxon>Lycopodioideae</taxon>
        <taxon>Diphasiastrum</taxon>
    </lineage>
</organism>
<proteinExistence type="predicted"/>
<evidence type="ECO:0000313" key="2">
    <source>
        <dbReference type="Proteomes" id="UP001162992"/>
    </source>
</evidence>
<sequence>MSDFWPQVELENGRQTANWPQTVFSSRYVSNDALLEKSECYMLRTELQQCFTGPNRSNKGLVGRSRPTGLIFHFFRDGLWPQTGSTSIFSEMGWPQIGSTGVFHRWAGRR</sequence>
<dbReference type="EMBL" id="CM055100">
    <property type="protein sequence ID" value="KAJ7544785.1"/>
    <property type="molecule type" value="Genomic_DNA"/>
</dbReference>
<dbReference type="Proteomes" id="UP001162992">
    <property type="component" value="Chromosome 9"/>
</dbReference>
<accession>A0ACC2CRV3</accession>
<evidence type="ECO:0000313" key="1">
    <source>
        <dbReference type="EMBL" id="KAJ7544785.1"/>
    </source>
</evidence>
<name>A0ACC2CRV3_DIPCM</name>
<gene>
    <name evidence="1" type="ORF">O6H91_09G093100</name>
</gene>
<keyword evidence="2" id="KW-1185">Reference proteome</keyword>
<reference evidence="2" key="1">
    <citation type="journal article" date="2024" name="Proc. Natl. Acad. Sci. U.S.A.">
        <title>Extraordinary preservation of gene collinearity over three hundred million years revealed in homosporous lycophytes.</title>
        <authorList>
            <person name="Li C."/>
            <person name="Wickell D."/>
            <person name="Kuo L.Y."/>
            <person name="Chen X."/>
            <person name="Nie B."/>
            <person name="Liao X."/>
            <person name="Peng D."/>
            <person name="Ji J."/>
            <person name="Jenkins J."/>
            <person name="Williams M."/>
            <person name="Shu S."/>
            <person name="Plott C."/>
            <person name="Barry K."/>
            <person name="Rajasekar S."/>
            <person name="Grimwood J."/>
            <person name="Han X."/>
            <person name="Sun S."/>
            <person name="Hou Z."/>
            <person name="He W."/>
            <person name="Dai G."/>
            <person name="Sun C."/>
            <person name="Schmutz J."/>
            <person name="Leebens-Mack J.H."/>
            <person name="Li F.W."/>
            <person name="Wang L."/>
        </authorList>
    </citation>
    <scope>NUCLEOTIDE SEQUENCE [LARGE SCALE GENOMIC DNA]</scope>
    <source>
        <strain evidence="2">cv. PW_Plant_1</strain>
    </source>
</reference>